<proteinExistence type="predicted"/>
<sequence>MQEKIKTKKRMKKVKRDNDVPQKETSSEEKWEESGSSGDYIDYLGADISDMEIHKADDSKPGDFILVKFMGTGKRMSATFRYVATILTILSDTELQIQCLKSIDK</sequence>
<dbReference type="Proteomes" id="UP001152799">
    <property type="component" value="Chromosome 12"/>
</dbReference>
<gene>
    <name evidence="2" type="ORF">CEUTPL_LOCUS3398</name>
</gene>
<name>A0A9N9MGL6_9CUCU</name>
<feature type="compositionally biased region" description="Basic residues" evidence="1">
    <location>
        <begin position="1"/>
        <end position="15"/>
    </location>
</feature>
<keyword evidence="3" id="KW-1185">Reference proteome</keyword>
<reference evidence="2" key="1">
    <citation type="submission" date="2022-01" db="EMBL/GenBank/DDBJ databases">
        <authorList>
            <person name="King R."/>
        </authorList>
    </citation>
    <scope>NUCLEOTIDE SEQUENCE</scope>
</reference>
<accession>A0A9N9MGL6</accession>
<feature type="compositionally biased region" description="Basic and acidic residues" evidence="1">
    <location>
        <begin position="16"/>
        <end position="33"/>
    </location>
</feature>
<evidence type="ECO:0000256" key="1">
    <source>
        <dbReference type="SAM" id="MobiDB-lite"/>
    </source>
</evidence>
<organism evidence="2 3">
    <name type="scientific">Ceutorhynchus assimilis</name>
    <name type="common">cabbage seed weevil</name>
    <dbReference type="NCBI Taxonomy" id="467358"/>
    <lineage>
        <taxon>Eukaryota</taxon>
        <taxon>Metazoa</taxon>
        <taxon>Ecdysozoa</taxon>
        <taxon>Arthropoda</taxon>
        <taxon>Hexapoda</taxon>
        <taxon>Insecta</taxon>
        <taxon>Pterygota</taxon>
        <taxon>Neoptera</taxon>
        <taxon>Endopterygota</taxon>
        <taxon>Coleoptera</taxon>
        <taxon>Polyphaga</taxon>
        <taxon>Cucujiformia</taxon>
        <taxon>Curculionidae</taxon>
        <taxon>Ceutorhynchinae</taxon>
        <taxon>Ceutorhynchus</taxon>
    </lineage>
</organism>
<evidence type="ECO:0000313" key="2">
    <source>
        <dbReference type="EMBL" id="CAG9762723.1"/>
    </source>
</evidence>
<dbReference type="OrthoDB" id="6766938at2759"/>
<protein>
    <submittedName>
        <fullName evidence="2">Uncharacterized protein</fullName>
    </submittedName>
</protein>
<dbReference type="AlphaFoldDB" id="A0A9N9MGL6"/>
<dbReference type="EMBL" id="OU892288">
    <property type="protein sequence ID" value="CAG9762723.1"/>
    <property type="molecule type" value="Genomic_DNA"/>
</dbReference>
<evidence type="ECO:0000313" key="3">
    <source>
        <dbReference type="Proteomes" id="UP001152799"/>
    </source>
</evidence>
<feature type="region of interest" description="Disordered" evidence="1">
    <location>
        <begin position="1"/>
        <end position="37"/>
    </location>
</feature>